<proteinExistence type="predicted"/>
<evidence type="ECO:0000313" key="1">
    <source>
        <dbReference type="EMBL" id="AEI82744.1"/>
    </source>
</evidence>
<organism evidence="1 2">
    <name type="scientific">Cupriavidus necator (strain ATCC 43291 / DSM 13513 / CCUG 52238 / LMG 8453 / N-1)</name>
    <name type="common">Ralstonia eutropha</name>
    <dbReference type="NCBI Taxonomy" id="1042878"/>
    <lineage>
        <taxon>Bacteria</taxon>
        <taxon>Pseudomonadati</taxon>
        <taxon>Pseudomonadota</taxon>
        <taxon>Betaproteobacteria</taxon>
        <taxon>Burkholderiales</taxon>
        <taxon>Burkholderiaceae</taxon>
        <taxon>Cupriavidus</taxon>
    </lineage>
</organism>
<name>F8GW55_CUPNN</name>
<dbReference type="KEGG" id="cnc:CNE_BB1p13450"/>
<evidence type="ECO:0000313" key="2">
    <source>
        <dbReference type="Proteomes" id="UP000006798"/>
    </source>
</evidence>
<gene>
    <name evidence="1" type="ordered locus">CNE_BB1p13450</name>
</gene>
<dbReference type="EMBL" id="CP002879">
    <property type="protein sequence ID" value="AEI82744.1"/>
    <property type="molecule type" value="Genomic_DNA"/>
</dbReference>
<dbReference type="HOGENOM" id="CLU_2648408_0_0_4"/>
<dbReference type="Proteomes" id="UP000006798">
    <property type="component" value="Plasmid pBB1"/>
</dbReference>
<sequence>MNFRAPPKKVGDDFHPAVKALVSGAAYGRRNVYCIRPSEYEPHAMFDDEKRIVYVIARPTGDRCIFTFPQEVDTIG</sequence>
<keyword evidence="1" id="KW-0614">Plasmid</keyword>
<dbReference type="AlphaFoldDB" id="F8GW55"/>
<protein>
    <submittedName>
        <fullName evidence="1">Uncharacterized protein</fullName>
    </submittedName>
</protein>
<reference evidence="1 2" key="1">
    <citation type="journal article" date="2011" name="J. Bacteriol.">
        <title>Complete genome sequence of the type strain Cupriavidus necator N-1.</title>
        <authorList>
            <person name="Poehlein A."/>
            <person name="Kusian B."/>
            <person name="Friedrich B."/>
            <person name="Daniel R."/>
            <person name="Bowien B."/>
        </authorList>
    </citation>
    <scope>NUCLEOTIDE SEQUENCE [LARGE SCALE GENOMIC DNA]</scope>
    <source>
        <strain evidence="2">ATCC 43291 / DSM 13513 / CCUG 52238 / LMG 8453 / N-1</strain>
        <plasmid evidence="1 2">pBB1</plasmid>
    </source>
</reference>
<accession>F8GW55</accession>
<geneLocation type="plasmid" evidence="1 2">
    <name>pBB1</name>
</geneLocation>